<organism evidence="2 3">
    <name type="scientific">Ophiocordyceps camponoti-floridani</name>
    <dbReference type="NCBI Taxonomy" id="2030778"/>
    <lineage>
        <taxon>Eukaryota</taxon>
        <taxon>Fungi</taxon>
        <taxon>Dikarya</taxon>
        <taxon>Ascomycota</taxon>
        <taxon>Pezizomycotina</taxon>
        <taxon>Sordariomycetes</taxon>
        <taxon>Hypocreomycetidae</taxon>
        <taxon>Hypocreales</taxon>
        <taxon>Ophiocordycipitaceae</taxon>
        <taxon>Ophiocordyceps</taxon>
    </lineage>
</organism>
<dbReference type="GO" id="GO:0031145">
    <property type="term" value="P:anaphase-promoting complex-dependent catabolic process"/>
    <property type="evidence" value="ECO:0007669"/>
    <property type="project" value="InterPro"/>
</dbReference>
<comment type="caution">
    <text evidence="2">The sequence shown here is derived from an EMBL/GenBank/DDBJ whole genome shotgun (WGS) entry which is preliminary data.</text>
</comment>
<feature type="compositionally biased region" description="Basic and acidic residues" evidence="1">
    <location>
        <begin position="275"/>
        <end position="284"/>
    </location>
</feature>
<evidence type="ECO:0000313" key="3">
    <source>
        <dbReference type="Proteomes" id="UP000562929"/>
    </source>
</evidence>
<evidence type="ECO:0000256" key="1">
    <source>
        <dbReference type="SAM" id="MobiDB-lite"/>
    </source>
</evidence>
<dbReference type="OrthoDB" id="5320532at2759"/>
<feature type="compositionally biased region" description="Basic and acidic residues" evidence="1">
    <location>
        <begin position="91"/>
        <end position="111"/>
    </location>
</feature>
<gene>
    <name evidence="2" type="ORF">GQ602_000483</name>
</gene>
<feature type="region of interest" description="Disordered" evidence="1">
    <location>
        <begin position="91"/>
        <end position="115"/>
    </location>
</feature>
<evidence type="ECO:0000313" key="2">
    <source>
        <dbReference type="EMBL" id="KAF4594870.1"/>
    </source>
</evidence>
<name>A0A8H4VGH1_9HYPO</name>
<proteinExistence type="predicted"/>
<feature type="compositionally biased region" description="Basic and acidic residues" evidence="1">
    <location>
        <begin position="189"/>
        <end position="198"/>
    </location>
</feature>
<feature type="compositionally biased region" description="Basic and acidic residues" evidence="1">
    <location>
        <begin position="206"/>
        <end position="221"/>
    </location>
</feature>
<dbReference type="Pfam" id="PF05841">
    <property type="entry name" value="Apc15p"/>
    <property type="match status" value="1"/>
</dbReference>
<sequence>MSTILPDFTPRDSHSLWFASSRAPLPLHDGRNASAGHGPQAMRSARGHMMERTALARLRADEQAQLWRRAHVQNFGSAWLKPPGVPKTLHQMREEKREQQEHQEAVRREQLAQELAEAEAAGLPDDGMMDDVQLDGAQDLDNQVPDADEEYAMDEDEDDEDDELDEGDVVVVDDDDGHNDQDEMDDEADAQREEDRQNDLAAARMRMADDAFREALVRGDADTDDMYGAEDQATDQQGQDYMLDEDDLVHRLSTEDDAQPLNMDADLDDDIPEAESGRYEHTDSDAGVSSTSDEDDQDDDQDDSLVHDHRLLSASRQGPPQSPTMPRRGTPVAPRTTDVDLLLSQDGSSLISNDGSPVLSRRP</sequence>
<dbReference type="EMBL" id="JAACLJ010000001">
    <property type="protein sequence ID" value="KAF4594870.1"/>
    <property type="molecule type" value="Genomic_DNA"/>
</dbReference>
<feature type="compositionally biased region" description="Acidic residues" evidence="1">
    <location>
        <begin position="292"/>
        <end position="303"/>
    </location>
</feature>
<dbReference type="GO" id="GO:0005680">
    <property type="term" value="C:anaphase-promoting complex"/>
    <property type="evidence" value="ECO:0007669"/>
    <property type="project" value="InterPro"/>
</dbReference>
<feature type="region of interest" description="Disordered" evidence="1">
    <location>
        <begin position="139"/>
        <end position="363"/>
    </location>
</feature>
<feature type="compositionally biased region" description="Acidic residues" evidence="1">
    <location>
        <begin position="146"/>
        <end position="188"/>
    </location>
</feature>
<dbReference type="InterPro" id="IPR008402">
    <property type="entry name" value="APC_su15/mnd2"/>
</dbReference>
<feature type="compositionally biased region" description="Polar residues" evidence="1">
    <location>
        <begin position="345"/>
        <end position="355"/>
    </location>
</feature>
<dbReference type="Proteomes" id="UP000562929">
    <property type="component" value="Unassembled WGS sequence"/>
</dbReference>
<reference evidence="2 3" key="1">
    <citation type="journal article" date="2020" name="G3 (Bethesda)">
        <title>Genetic Underpinnings of Host Manipulation by Ophiocordyceps as Revealed by Comparative Transcriptomics.</title>
        <authorList>
            <person name="Will I."/>
            <person name="Das B."/>
            <person name="Trinh T."/>
            <person name="Brachmann A."/>
            <person name="Ohm R.A."/>
            <person name="de Bekker C."/>
        </authorList>
    </citation>
    <scope>NUCLEOTIDE SEQUENCE [LARGE SCALE GENOMIC DNA]</scope>
    <source>
        <strain evidence="2 3">EC05</strain>
    </source>
</reference>
<keyword evidence="3" id="KW-1185">Reference proteome</keyword>
<dbReference type="AlphaFoldDB" id="A0A8H4VGH1"/>
<accession>A0A8H4VGH1</accession>
<protein>
    <submittedName>
        <fullName evidence="2">Anaphase-promoting complex, subunit 15/MND2</fullName>
    </submittedName>
</protein>